<evidence type="ECO:0000313" key="2">
    <source>
        <dbReference type="Proteomes" id="UP000829398"/>
    </source>
</evidence>
<protein>
    <submittedName>
        <fullName evidence="1">Calcium-binding EF-hand family protein</fullName>
    </submittedName>
</protein>
<gene>
    <name evidence="1" type="ORF">KPL71_027042</name>
</gene>
<keyword evidence="2" id="KW-1185">Reference proteome</keyword>
<comment type="caution">
    <text evidence="1">The sequence shown here is derived from an EMBL/GenBank/DDBJ whole genome shotgun (WGS) entry which is preliminary data.</text>
</comment>
<evidence type="ECO:0000313" key="1">
    <source>
        <dbReference type="EMBL" id="KAH9681639.1"/>
    </source>
</evidence>
<sequence>MEDLNEVALAYYESGTDEERRLFDQFFESMDEDGNGRVSYREFSEFMSLEAYDRNMCTRDFFNDLDVDGSRGLDFNEVLTLYYIIKSGRPICRQCKIFITNEYFTCTRCFKTRSFPYNICLECFRGEEGHFNHTHSLEQFVDNFALLECLRKEALEEDREDEYYEPSPSRSRSQRIVHYSRYPSENSSHHAIVPYNPNIPAERRHLEYWKLDFTLQVLLPVAQLCEAYTLQSSNIYRRVAGQMQSILATLKMKNIKAV</sequence>
<reference evidence="2" key="1">
    <citation type="journal article" date="2023" name="Hortic. Res.">
        <title>A chromosome-level phased genome enabling allele-level studies in sweet orange: a case study on citrus Huanglongbing tolerance.</title>
        <authorList>
            <person name="Wu B."/>
            <person name="Yu Q."/>
            <person name="Deng Z."/>
            <person name="Duan Y."/>
            <person name="Luo F."/>
            <person name="Gmitter F. Jr."/>
        </authorList>
    </citation>
    <scope>NUCLEOTIDE SEQUENCE [LARGE SCALE GENOMIC DNA]</scope>
    <source>
        <strain evidence="2">cv. Valencia</strain>
    </source>
</reference>
<name>A0ACB8I3K6_CITSI</name>
<accession>A0ACB8I3K6</accession>
<organism evidence="1 2">
    <name type="scientific">Citrus sinensis</name>
    <name type="common">Sweet orange</name>
    <name type="synonym">Citrus aurantium var. sinensis</name>
    <dbReference type="NCBI Taxonomy" id="2711"/>
    <lineage>
        <taxon>Eukaryota</taxon>
        <taxon>Viridiplantae</taxon>
        <taxon>Streptophyta</taxon>
        <taxon>Embryophyta</taxon>
        <taxon>Tracheophyta</taxon>
        <taxon>Spermatophyta</taxon>
        <taxon>Magnoliopsida</taxon>
        <taxon>eudicotyledons</taxon>
        <taxon>Gunneridae</taxon>
        <taxon>Pentapetalae</taxon>
        <taxon>rosids</taxon>
        <taxon>malvids</taxon>
        <taxon>Sapindales</taxon>
        <taxon>Rutaceae</taxon>
        <taxon>Aurantioideae</taxon>
        <taxon>Citrus</taxon>
    </lineage>
</organism>
<proteinExistence type="predicted"/>
<dbReference type="Proteomes" id="UP000829398">
    <property type="component" value="Chromosome 9"/>
</dbReference>
<dbReference type="EMBL" id="CM039178">
    <property type="protein sequence ID" value="KAH9681639.1"/>
    <property type="molecule type" value="Genomic_DNA"/>
</dbReference>